<reference evidence="7 8" key="1">
    <citation type="submission" date="2019-12" db="EMBL/GenBank/DDBJ databases">
        <title>Genomic-based taxomic classification of the family Erythrobacteraceae.</title>
        <authorList>
            <person name="Xu L."/>
        </authorList>
    </citation>
    <scope>NUCLEOTIDE SEQUENCE [LARGE SCALE GENOMIC DNA]</scope>
    <source>
        <strain evidence="7 8">JCM 10282</strain>
    </source>
</reference>
<feature type="domain" description="HTH tetR-type" evidence="5">
    <location>
        <begin position="11"/>
        <end position="71"/>
    </location>
</feature>
<dbReference type="PANTHER" id="PTHR30055:SF234">
    <property type="entry name" value="HTH-TYPE TRANSCRIPTIONAL REGULATOR BETI"/>
    <property type="match status" value="1"/>
</dbReference>
<dbReference type="GO" id="GO:0000976">
    <property type="term" value="F:transcription cis-regulatory region binding"/>
    <property type="evidence" value="ECO:0007669"/>
    <property type="project" value="TreeGrafter"/>
</dbReference>
<dbReference type="Pfam" id="PF00440">
    <property type="entry name" value="TetR_N"/>
    <property type="match status" value="1"/>
</dbReference>
<organism evidence="7 8">
    <name type="scientific">Erythrobacter ramosus</name>
    <dbReference type="NCBI Taxonomy" id="35811"/>
    <lineage>
        <taxon>Bacteria</taxon>
        <taxon>Pseudomonadati</taxon>
        <taxon>Pseudomonadota</taxon>
        <taxon>Alphaproteobacteria</taxon>
        <taxon>Sphingomonadales</taxon>
        <taxon>Erythrobacteraceae</taxon>
        <taxon>Erythrobacter/Porphyrobacter group</taxon>
        <taxon>Erythrobacter</taxon>
    </lineage>
</organism>
<proteinExistence type="predicted"/>
<keyword evidence="2 4" id="KW-0238">DNA-binding</keyword>
<evidence type="ECO:0000256" key="4">
    <source>
        <dbReference type="PROSITE-ProRule" id="PRU00335"/>
    </source>
</evidence>
<dbReference type="GO" id="GO:0003700">
    <property type="term" value="F:DNA-binding transcription factor activity"/>
    <property type="evidence" value="ECO:0007669"/>
    <property type="project" value="TreeGrafter"/>
</dbReference>
<dbReference type="InterPro" id="IPR050109">
    <property type="entry name" value="HTH-type_TetR-like_transc_reg"/>
</dbReference>
<dbReference type="Gene3D" id="1.10.357.10">
    <property type="entry name" value="Tetracycline Repressor, domain 2"/>
    <property type="match status" value="1"/>
</dbReference>
<name>A0A6I4UE12_9SPHN</name>
<gene>
    <name evidence="6" type="ORF">FHS52_001169</name>
    <name evidence="7" type="ORF">GRI59_00805</name>
</gene>
<dbReference type="AlphaFoldDB" id="A0A6I4UE12"/>
<evidence type="ECO:0000256" key="1">
    <source>
        <dbReference type="ARBA" id="ARBA00023015"/>
    </source>
</evidence>
<comment type="caution">
    <text evidence="7">The sequence shown here is derived from an EMBL/GenBank/DDBJ whole genome shotgun (WGS) entry which is preliminary data.</text>
</comment>
<evidence type="ECO:0000313" key="8">
    <source>
        <dbReference type="Proteomes" id="UP000430021"/>
    </source>
</evidence>
<evidence type="ECO:0000256" key="2">
    <source>
        <dbReference type="ARBA" id="ARBA00023125"/>
    </source>
</evidence>
<keyword evidence="1" id="KW-0805">Transcription regulation</keyword>
<dbReference type="OrthoDB" id="3218408at2"/>
<dbReference type="Proteomes" id="UP000548685">
    <property type="component" value="Unassembled WGS sequence"/>
</dbReference>
<dbReference type="PROSITE" id="PS50977">
    <property type="entry name" value="HTH_TETR_2"/>
    <property type="match status" value="1"/>
</dbReference>
<dbReference type="EMBL" id="WTYB01000001">
    <property type="protein sequence ID" value="MXP37150.1"/>
    <property type="molecule type" value="Genomic_DNA"/>
</dbReference>
<evidence type="ECO:0000259" key="5">
    <source>
        <dbReference type="PROSITE" id="PS50977"/>
    </source>
</evidence>
<dbReference type="Proteomes" id="UP000430021">
    <property type="component" value="Unassembled WGS sequence"/>
</dbReference>
<evidence type="ECO:0000256" key="3">
    <source>
        <dbReference type="ARBA" id="ARBA00023163"/>
    </source>
</evidence>
<dbReference type="RefSeq" id="WP_160759312.1">
    <property type="nucleotide sequence ID" value="NZ_BAAADZ010000002.1"/>
</dbReference>
<keyword evidence="9" id="KW-1185">Reference proteome</keyword>
<dbReference type="PANTHER" id="PTHR30055">
    <property type="entry name" value="HTH-TYPE TRANSCRIPTIONAL REGULATOR RUTR"/>
    <property type="match status" value="1"/>
</dbReference>
<accession>A0A6I4UE12</accession>
<sequence length="209" mass="21890">MVADASSPRIQRTRAALIAAGLDLLAARPIDAIPIDDLVARAGVAKGSFFNHFKDKHDFAAAVAAEVRAEVEAEVGRANAGVADPVERIAGGMAVAAAFALDQPRRAMVLLRSQVPATRQTHPLNRGLKEDIEAALAEGALRPEAKTAGLVYWLGLCQVLMAHMLETRPTRSEAAARLAEMLAMGLAGLGVADARTGAAVQATLQRWGG</sequence>
<evidence type="ECO:0000313" key="6">
    <source>
        <dbReference type="EMBL" id="MBB3775226.1"/>
    </source>
</evidence>
<keyword evidence="3" id="KW-0804">Transcription</keyword>
<evidence type="ECO:0000313" key="7">
    <source>
        <dbReference type="EMBL" id="MXP37150.1"/>
    </source>
</evidence>
<reference evidence="6 9" key="2">
    <citation type="submission" date="2020-08" db="EMBL/GenBank/DDBJ databases">
        <title>Genomic Encyclopedia of Type Strains, Phase IV (KMG-IV): sequencing the most valuable type-strain genomes for metagenomic binning, comparative biology and taxonomic classification.</title>
        <authorList>
            <person name="Goeker M."/>
        </authorList>
    </citation>
    <scope>NUCLEOTIDE SEQUENCE [LARGE SCALE GENOMIC DNA]</scope>
    <source>
        <strain evidence="6 9">DSM 8510</strain>
    </source>
</reference>
<evidence type="ECO:0000313" key="9">
    <source>
        <dbReference type="Proteomes" id="UP000548685"/>
    </source>
</evidence>
<protein>
    <submittedName>
        <fullName evidence="6">AcrR family transcriptional regulator</fullName>
    </submittedName>
    <submittedName>
        <fullName evidence="7">TetR family transcriptional regulator</fullName>
    </submittedName>
</protein>
<dbReference type="InterPro" id="IPR001647">
    <property type="entry name" value="HTH_TetR"/>
</dbReference>
<feature type="DNA-binding region" description="H-T-H motif" evidence="4">
    <location>
        <begin position="34"/>
        <end position="53"/>
    </location>
</feature>
<dbReference type="EMBL" id="JACICE010000001">
    <property type="protein sequence ID" value="MBB3775226.1"/>
    <property type="molecule type" value="Genomic_DNA"/>
</dbReference>
<dbReference type="InterPro" id="IPR009057">
    <property type="entry name" value="Homeodomain-like_sf"/>
</dbReference>
<dbReference type="SUPFAM" id="SSF46689">
    <property type="entry name" value="Homeodomain-like"/>
    <property type="match status" value="1"/>
</dbReference>